<sequence length="341" mass="37451">MAKSVVALCLGGAATLHKDIEGALALGEFGLVVACNDAGTVWPGRLDAWVTLHPEKMREWSEQRTANGYEPASAFFCHIGRHVPNGFQAVEYRFPRQDDSGSSGMFAAKVALMDLRATRAVLCGIPMDRQPHFFSGGAWEAAVGHRNVWHQVRREYRDRIRSMSGWTAEFLGRPTREWVATGSSAGDADLKPMEISMSKIVLDKIAYEPHPVLPERKRELNAKGFRIVDAVFAPPGAKAVESDGTEQGIGTDSGDQFSDDQLRAAIETATGKKPHHKLGRDKLIEQFNALNAARQDEVASNGLTRREIEADLTAMGVEFDPADPLDDLGALRDLSREERNT</sequence>
<dbReference type="AlphaFoldDB" id="A0A1X7G8Q9"/>
<organism evidence="2 3">
    <name type="scientific">Xaviernesmea oryzae</name>
    <dbReference type="NCBI Taxonomy" id="464029"/>
    <lineage>
        <taxon>Bacteria</taxon>
        <taxon>Pseudomonadati</taxon>
        <taxon>Pseudomonadota</taxon>
        <taxon>Alphaproteobacteria</taxon>
        <taxon>Hyphomicrobiales</taxon>
        <taxon>Rhizobiaceae</taxon>
        <taxon>Rhizobium/Agrobacterium group</taxon>
        <taxon>Xaviernesmea</taxon>
    </lineage>
</organism>
<evidence type="ECO:0000313" key="3">
    <source>
        <dbReference type="Proteomes" id="UP000192903"/>
    </source>
</evidence>
<reference evidence="3" key="1">
    <citation type="submission" date="2017-04" db="EMBL/GenBank/DDBJ databases">
        <authorList>
            <person name="Varghese N."/>
            <person name="Submissions S."/>
        </authorList>
    </citation>
    <scope>NUCLEOTIDE SEQUENCE [LARGE SCALE GENOMIC DNA]</scope>
    <source>
        <strain evidence="3">B4P</strain>
    </source>
</reference>
<name>A0A1X7G8Q9_9HYPH</name>
<evidence type="ECO:0000256" key="1">
    <source>
        <dbReference type="SAM" id="MobiDB-lite"/>
    </source>
</evidence>
<dbReference type="STRING" id="464029.SAMN02982989_3408"/>
<keyword evidence="3" id="KW-1185">Reference proteome</keyword>
<dbReference type="Proteomes" id="UP000192903">
    <property type="component" value="Unassembled WGS sequence"/>
</dbReference>
<feature type="region of interest" description="Disordered" evidence="1">
    <location>
        <begin position="320"/>
        <end position="341"/>
    </location>
</feature>
<proteinExistence type="predicted"/>
<gene>
    <name evidence="2" type="ORF">SAMN02982989_3408</name>
</gene>
<accession>A0A1X7G8Q9</accession>
<dbReference type="EMBL" id="FXAF01000011">
    <property type="protein sequence ID" value="SMF65808.1"/>
    <property type="molecule type" value="Genomic_DNA"/>
</dbReference>
<evidence type="ECO:0000313" key="2">
    <source>
        <dbReference type="EMBL" id="SMF65808.1"/>
    </source>
</evidence>
<feature type="compositionally biased region" description="Basic and acidic residues" evidence="1">
    <location>
        <begin position="329"/>
        <end position="341"/>
    </location>
</feature>
<feature type="region of interest" description="Disordered" evidence="1">
    <location>
        <begin position="238"/>
        <end position="257"/>
    </location>
</feature>
<protein>
    <submittedName>
        <fullName evidence="2">Uncharacterized protein</fullName>
    </submittedName>
</protein>
<dbReference type="RefSeq" id="WP_234811297.1">
    <property type="nucleotide sequence ID" value="NZ_FXAF01000011.1"/>
</dbReference>